<dbReference type="PROSITE" id="PS00690">
    <property type="entry name" value="DEAH_ATP_HELICASE"/>
    <property type="match status" value="1"/>
</dbReference>
<dbReference type="InParanoid" id="A0A0G4FP09"/>
<reference evidence="9 10" key="1">
    <citation type="submission" date="2014-11" db="EMBL/GenBank/DDBJ databases">
        <authorList>
            <person name="Zhu J."/>
            <person name="Qi W."/>
            <person name="Song R."/>
        </authorList>
    </citation>
    <scope>NUCLEOTIDE SEQUENCE [LARGE SCALE GENOMIC DNA]</scope>
</reference>
<comment type="similarity">
    <text evidence="1">Belongs to the DEAD box helicase family. DEAH subfamily.</text>
</comment>
<dbReference type="GO" id="GO:0016787">
    <property type="term" value="F:hydrolase activity"/>
    <property type="evidence" value="ECO:0007669"/>
    <property type="project" value="UniProtKB-KW"/>
</dbReference>
<dbReference type="SMART" id="SM00490">
    <property type="entry name" value="HELICc"/>
    <property type="match status" value="1"/>
</dbReference>
<dbReference type="PANTHER" id="PTHR18934:SF99">
    <property type="entry name" value="ATP-DEPENDENT RNA HELICASE DHX37-RELATED"/>
    <property type="match status" value="1"/>
</dbReference>
<evidence type="ECO:0000313" key="9">
    <source>
        <dbReference type="EMBL" id="CEM15967.1"/>
    </source>
</evidence>
<dbReference type="GO" id="GO:0004386">
    <property type="term" value="F:helicase activity"/>
    <property type="evidence" value="ECO:0007669"/>
    <property type="project" value="UniProtKB-KW"/>
</dbReference>
<feature type="domain" description="Helicase C-terminal" evidence="8">
    <location>
        <begin position="914"/>
        <end position="1123"/>
    </location>
</feature>
<dbReference type="PROSITE" id="PS51192">
    <property type="entry name" value="HELICASE_ATP_BIND_1"/>
    <property type="match status" value="1"/>
</dbReference>
<dbReference type="InterPro" id="IPR027417">
    <property type="entry name" value="P-loop_NTPase"/>
</dbReference>
<dbReference type="Gene3D" id="3.40.50.300">
    <property type="entry name" value="P-loop containing nucleotide triphosphate hydrolases"/>
    <property type="match status" value="2"/>
</dbReference>
<name>A0A0G4FP09_VITBC</name>
<organism evidence="9 10">
    <name type="scientific">Vitrella brassicaformis (strain CCMP3155)</name>
    <dbReference type="NCBI Taxonomy" id="1169540"/>
    <lineage>
        <taxon>Eukaryota</taxon>
        <taxon>Sar</taxon>
        <taxon>Alveolata</taxon>
        <taxon>Colpodellida</taxon>
        <taxon>Vitrellaceae</taxon>
        <taxon>Vitrella</taxon>
    </lineage>
</organism>
<dbReference type="STRING" id="1169540.A0A0G4FP09"/>
<feature type="region of interest" description="Disordered" evidence="6">
    <location>
        <begin position="383"/>
        <end position="418"/>
    </location>
</feature>
<feature type="domain" description="Helicase ATP-binding" evidence="7">
    <location>
        <begin position="678"/>
        <end position="860"/>
    </location>
</feature>
<evidence type="ECO:0008006" key="11">
    <source>
        <dbReference type="Google" id="ProtNLM"/>
    </source>
</evidence>
<evidence type="ECO:0000313" key="10">
    <source>
        <dbReference type="Proteomes" id="UP000041254"/>
    </source>
</evidence>
<dbReference type="Gene3D" id="1.20.120.1080">
    <property type="match status" value="1"/>
</dbReference>
<keyword evidence="3" id="KW-0378">Hydrolase</keyword>
<evidence type="ECO:0000256" key="3">
    <source>
        <dbReference type="ARBA" id="ARBA00022801"/>
    </source>
</evidence>
<proteinExistence type="inferred from homology"/>
<dbReference type="InterPro" id="IPR014001">
    <property type="entry name" value="Helicase_ATP-bd"/>
</dbReference>
<evidence type="ECO:0000256" key="2">
    <source>
        <dbReference type="ARBA" id="ARBA00022741"/>
    </source>
</evidence>
<dbReference type="SMART" id="SM00847">
    <property type="entry name" value="HA2"/>
    <property type="match status" value="1"/>
</dbReference>
<protein>
    <recommendedName>
        <fullName evidence="11">RNA helicase</fullName>
    </recommendedName>
</protein>
<dbReference type="PROSITE" id="PS51194">
    <property type="entry name" value="HELICASE_CTER"/>
    <property type="match status" value="1"/>
</dbReference>
<accession>A0A0G4FP09</accession>
<dbReference type="VEuPathDB" id="CryptoDB:Vbra_9369"/>
<gene>
    <name evidence="9" type="ORF">Vbra_9369</name>
</gene>
<dbReference type="Pfam" id="PF00270">
    <property type="entry name" value="DEAD"/>
    <property type="match status" value="1"/>
</dbReference>
<sequence length="1703" mass="186701">MSGPAPVANSRSTTTTDSLDEADTNGETDAGHMYSQLLPADLRTGAGILLVCIFNEEPYVLLALNTESDKWSDFGGKKGPHQATHLEIACAELTQQTSGSLSMTPSALSAAVRHDQATPFPLGRRSGDQHSPADVTSTAYVCFVVPWQCGTATLGHASIHDLTTALTSRLREGDGGSHTSRIVAISVGTFRNMLLGDDAEDQDMDEVDATGTLRDHLYRLGGRLAEALGSIVQCGKYVPCESLTCVVGVSSAGDERQIWQHCVTQPTLARILSSLMQHVPAGKGMLAVRVVVQHKLLMALARDDSKQPSVSFEEIGAAASVAGCHGEAIVSGWKSVPPSSLALAGGGGGEGEGLTLEPSQALIELLTALVRDKAQQMARRAMSRRIKSEDDMRKHASPALRPSVPQPHSTPPYTELQPGSPSYAELLRLAEIREFPHRPKVYQVNMPARRSGFRAYHEANNSIVLTAFYGCVSIDEALILAEDGPDVSLATDDVIEGFFALCLPSVVSEDICLVLSIAPGHAYQGVPHTRTLAALQAHGCGSVQTNIGFYLVHKEQVCVDYLIVKDPSSCETFPDALQPPPEESRASELWRAWHQAERRRQGHANKAASNKDIYSACEQEVQDILAQVDGAASSGGGGGLMQQARLLGGLWRRLEWADKHYLVQSFPAMRKKTEFDAFMNHSSRNVCVITAATGIGKTVVVPQWTLSWLQTHRPSALTGPEKGSKKRVVVLVPRRELAKEQSRFVAELRGVGHGPGGEVGYAIGSHPYYDNETSLLYATSGYFWRLTSSSSPQQLAADWAAVIVDEVHERCPQSDMVIHKLRSLKYELGDDAPVVILLSATIDIDSYRSFFEESDVPFSAMEWQDMDTVFPVDVQYMPIPEVKACEKTRDELQKQGYFHGFAQAVVQAIRKAPALVDSTHTTPSRRAPRRGCLVFVATRPQAETLCVALQLALRQEKDLFAEVMPFHAGMDSLDKQQVFEEGPTQSGSGQAWRIVVATTIAESGLTLPHLELVVDSGRKFVNAFDPSRQMFIRGFQWISKASAVQRAAKRSSRTSRCTTTLTSASVIHLSFSLASWAPGGQAVGCHMPIEQIFAKLPYNIPRDGLWTTLKCLVDLGMVTQDIHMGTIALSELGRSIHNLPVDPRWAGCILCAHSHGYLSPMVRVACLGDPLSFDRSLKTARRLRDNGSSFDDGVRGLADFETVLALYESWEEGKVSAEQLGDLVGDFDKVESAARNIEATIYRSHGYIEPQGHTDRLTCLRHAFFKGFSDQACYPDGDEVRLVRPRTHSLRVTLDKSRTTRVWCVTDTIYLYTFLTGFRSSSGPAEMVTSAVASGLVAVPAQWVEDAASAAGWFDDCKRVLARRRDTEQLTFDVPFQSGPPAGRVPLFLKHKLPLIQRDFAFVKIQKPTLVPNSNHAMPTFHVTAPRAAQAAVTQRITRDMDSLALAVSRVPWSEATVDLAGLRQIEDTLVDEANRLLERSNIDPYRLTVNGTPLNHAWHHMTDLCLASRAPIYISSPTLRPLDGGQESPEESWRRAMLCDGLRSSAGMRDDSGWGDSEEARIMACISHFISHHTQLFVYGDFVGRYVIAGEHPGTTLTIGFDTHHGKPPNPTLSPPVGSAEDAMEEWNRVVDWASSNDVFRVDEMMRRGRHTDVFHVTDPIRPLPLHPPHQLRIAARRVRAPRNRNPGAAARERWACGAACW</sequence>
<dbReference type="SMART" id="SM00487">
    <property type="entry name" value="DEXDc"/>
    <property type="match status" value="1"/>
</dbReference>
<evidence type="ECO:0000256" key="6">
    <source>
        <dbReference type="SAM" id="MobiDB-lite"/>
    </source>
</evidence>
<keyword evidence="4" id="KW-0347">Helicase</keyword>
<dbReference type="PANTHER" id="PTHR18934">
    <property type="entry name" value="ATP-DEPENDENT RNA HELICASE"/>
    <property type="match status" value="1"/>
</dbReference>
<dbReference type="CDD" id="cd17917">
    <property type="entry name" value="DEXHc_RHA-like"/>
    <property type="match status" value="1"/>
</dbReference>
<feature type="region of interest" description="Disordered" evidence="6">
    <location>
        <begin position="1"/>
        <end position="30"/>
    </location>
</feature>
<evidence type="ECO:0000259" key="8">
    <source>
        <dbReference type="PROSITE" id="PS51194"/>
    </source>
</evidence>
<dbReference type="Proteomes" id="UP000041254">
    <property type="component" value="Unassembled WGS sequence"/>
</dbReference>
<keyword evidence="5" id="KW-0067">ATP-binding</keyword>
<keyword evidence="2" id="KW-0547">Nucleotide-binding</keyword>
<dbReference type="Pfam" id="PF00271">
    <property type="entry name" value="Helicase_C"/>
    <property type="match status" value="1"/>
</dbReference>
<evidence type="ECO:0000259" key="7">
    <source>
        <dbReference type="PROSITE" id="PS51192"/>
    </source>
</evidence>
<dbReference type="InterPro" id="IPR011545">
    <property type="entry name" value="DEAD/DEAH_box_helicase_dom"/>
</dbReference>
<dbReference type="GO" id="GO:0003723">
    <property type="term" value="F:RNA binding"/>
    <property type="evidence" value="ECO:0007669"/>
    <property type="project" value="TreeGrafter"/>
</dbReference>
<dbReference type="InterPro" id="IPR001650">
    <property type="entry name" value="Helicase_C-like"/>
</dbReference>
<evidence type="ECO:0000256" key="1">
    <source>
        <dbReference type="ARBA" id="ARBA00008792"/>
    </source>
</evidence>
<dbReference type="InterPro" id="IPR002464">
    <property type="entry name" value="DNA/RNA_helicase_DEAH_CS"/>
</dbReference>
<dbReference type="EMBL" id="CDMY01000475">
    <property type="protein sequence ID" value="CEM15967.1"/>
    <property type="molecule type" value="Genomic_DNA"/>
</dbReference>
<evidence type="ECO:0000256" key="4">
    <source>
        <dbReference type="ARBA" id="ARBA00022806"/>
    </source>
</evidence>
<dbReference type="InterPro" id="IPR007502">
    <property type="entry name" value="Helicase-assoc_dom"/>
</dbReference>
<keyword evidence="10" id="KW-1185">Reference proteome</keyword>
<evidence type="ECO:0000256" key="5">
    <source>
        <dbReference type="ARBA" id="ARBA00022840"/>
    </source>
</evidence>
<dbReference type="GO" id="GO:0005524">
    <property type="term" value="F:ATP binding"/>
    <property type="evidence" value="ECO:0007669"/>
    <property type="project" value="UniProtKB-KW"/>
</dbReference>
<dbReference type="SUPFAM" id="SSF52540">
    <property type="entry name" value="P-loop containing nucleoside triphosphate hydrolases"/>
    <property type="match status" value="1"/>
</dbReference>